<proteinExistence type="predicted"/>
<sequence>MFEHFKGEEAFVKKILEFKDQALDRQRIVLTKFLNPYHQSIVHSVIGKSDELIVLENGGFINSEAKRMIIAPAYYQIEQDDFEIVLVKITYAKPFGKLTHRDILGALMSLGVKRELFGDIYEYHDVFYVAMDLKIYDYVKNNLNLIKHSKVKLSLSDESIEITHQYTCKTFIVSSFRLDKIVSSIYNLPRSKAVNYIRSGFVKVNHKEVEEISYLCNNSDIISLRRYGRVKIVDTKRVTKQNNYVIEGYFYK</sequence>
<dbReference type="Proteomes" id="UP000749320">
    <property type="component" value="Unassembled WGS sequence"/>
</dbReference>
<evidence type="ECO:0000313" key="5">
    <source>
        <dbReference type="Proteomes" id="UP000196258"/>
    </source>
</evidence>
<dbReference type="SMART" id="SM00363">
    <property type="entry name" value="S4"/>
    <property type="match status" value="1"/>
</dbReference>
<evidence type="ECO:0000313" key="4">
    <source>
        <dbReference type="EMBL" id="OUQ05038.1"/>
    </source>
</evidence>
<dbReference type="Proteomes" id="UP000196258">
    <property type="component" value="Unassembled WGS sequence"/>
</dbReference>
<reference evidence="5" key="1">
    <citation type="submission" date="2017-04" db="EMBL/GenBank/DDBJ databases">
        <title>Function of individual gut microbiota members based on whole genome sequencing of pure cultures obtained from chicken caecum.</title>
        <authorList>
            <person name="Medvecky M."/>
            <person name="Cejkova D."/>
            <person name="Polansky O."/>
            <person name="Karasova D."/>
            <person name="Kubasova T."/>
            <person name="Cizek A."/>
            <person name="Rychlik I."/>
        </authorList>
    </citation>
    <scope>NUCLEOTIDE SEQUENCE [LARGE SCALE GENOMIC DNA]</scope>
    <source>
        <strain evidence="5">An149</strain>
    </source>
</reference>
<organism evidence="4 5">
    <name type="scientific">Thomasclavelia spiroformis</name>
    <dbReference type="NCBI Taxonomy" id="29348"/>
    <lineage>
        <taxon>Bacteria</taxon>
        <taxon>Bacillati</taxon>
        <taxon>Bacillota</taxon>
        <taxon>Erysipelotrichia</taxon>
        <taxon>Erysipelotrichales</taxon>
        <taxon>Coprobacillaceae</taxon>
        <taxon>Thomasclavelia</taxon>
    </lineage>
</organism>
<evidence type="ECO:0000313" key="3">
    <source>
        <dbReference type="EMBL" id="HJF40561.1"/>
    </source>
</evidence>
<dbReference type="Pfam" id="PF01479">
    <property type="entry name" value="S4"/>
    <property type="match status" value="1"/>
</dbReference>
<dbReference type="EMBL" id="NFLB01000007">
    <property type="protein sequence ID" value="OUQ05038.1"/>
    <property type="molecule type" value="Genomic_DNA"/>
</dbReference>
<reference evidence="3" key="4">
    <citation type="submission" date="2021-09" db="EMBL/GenBank/DDBJ databases">
        <authorList>
            <person name="Gilroy R."/>
        </authorList>
    </citation>
    <scope>NUCLEOTIDE SEQUENCE</scope>
    <source>
        <strain evidence="3">CHK193-16274</strain>
    </source>
</reference>
<dbReference type="RefSeq" id="WP_087256332.1">
    <property type="nucleotide sequence ID" value="NZ_CAJFOD010000122.1"/>
</dbReference>
<comment type="caution">
    <text evidence="4">The sequence shown here is derived from an EMBL/GenBank/DDBJ whole genome shotgun (WGS) entry which is preliminary data.</text>
</comment>
<dbReference type="PROSITE" id="PS50889">
    <property type="entry name" value="S4"/>
    <property type="match status" value="1"/>
</dbReference>
<dbReference type="Gene3D" id="3.10.290.10">
    <property type="entry name" value="RNA-binding S4 domain"/>
    <property type="match status" value="1"/>
</dbReference>
<accession>A0A1Y4QIF4</accession>
<dbReference type="CDD" id="cd00165">
    <property type="entry name" value="S4"/>
    <property type="match status" value="1"/>
</dbReference>
<keyword evidence="1" id="KW-0694">RNA-binding</keyword>
<dbReference type="InterPro" id="IPR002942">
    <property type="entry name" value="S4_RNA-bd"/>
</dbReference>
<dbReference type="InterPro" id="IPR036986">
    <property type="entry name" value="S4_RNA-bd_sf"/>
</dbReference>
<dbReference type="Gene3D" id="3.30.1370.160">
    <property type="match status" value="1"/>
</dbReference>
<gene>
    <name evidence="4" type="ORF">B5E91_06865</name>
    <name evidence="3" type="ORF">K8V91_06520</name>
</gene>
<dbReference type="EMBL" id="DYWV01000220">
    <property type="protein sequence ID" value="HJF40561.1"/>
    <property type="molecule type" value="Genomic_DNA"/>
</dbReference>
<dbReference type="Gene3D" id="3.30.70.330">
    <property type="match status" value="1"/>
</dbReference>
<reference evidence="3" key="3">
    <citation type="journal article" date="2021" name="PeerJ">
        <title>Extensive microbial diversity within the chicken gut microbiome revealed by metagenomics and culture.</title>
        <authorList>
            <person name="Gilroy R."/>
            <person name="Ravi A."/>
            <person name="Getino M."/>
            <person name="Pursley I."/>
            <person name="Horton D.L."/>
            <person name="Alikhan N.F."/>
            <person name="Baker D."/>
            <person name="Gharbi K."/>
            <person name="Hall N."/>
            <person name="Watson M."/>
            <person name="Adriaenssens E.M."/>
            <person name="Foster-Nyarko E."/>
            <person name="Jarju S."/>
            <person name="Secka A."/>
            <person name="Antonio M."/>
            <person name="Oren A."/>
            <person name="Chaudhuri R.R."/>
            <person name="La Ragione R."/>
            <person name="Hildebrand F."/>
            <person name="Pallen M.J."/>
        </authorList>
    </citation>
    <scope>NUCLEOTIDE SEQUENCE</scope>
    <source>
        <strain evidence="3">CHK193-16274</strain>
    </source>
</reference>
<evidence type="ECO:0000256" key="1">
    <source>
        <dbReference type="PROSITE-ProRule" id="PRU00182"/>
    </source>
</evidence>
<protein>
    <submittedName>
        <fullName evidence="4">RNA-binding protein</fullName>
    </submittedName>
    <submittedName>
        <fullName evidence="3">YlmH/Sll1252 family protein</fullName>
    </submittedName>
</protein>
<dbReference type="SUPFAM" id="SSF55174">
    <property type="entry name" value="Alpha-L RNA-binding motif"/>
    <property type="match status" value="1"/>
</dbReference>
<name>A0A1Y4QIF4_9FIRM</name>
<evidence type="ECO:0000259" key="2">
    <source>
        <dbReference type="SMART" id="SM00363"/>
    </source>
</evidence>
<dbReference type="GO" id="GO:0003723">
    <property type="term" value="F:RNA binding"/>
    <property type="evidence" value="ECO:0007669"/>
    <property type="project" value="UniProtKB-KW"/>
</dbReference>
<reference evidence="4" key="2">
    <citation type="journal article" date="2018" name="BMC Genomics">
        <title>Whole genome sequencing and function prediction of 133 gut anaerobes isolated from chicken caecum in pure cultures.</title>
        <authorList>
            <person name="Medvecky M."/>
            <person name="Cejkova D."/>
            <person name="Polansky O."/>
            <person name="Karasova D."/>
            <person name="Kubasova T."/>
            <person name="Cizek A."/>
            <person name="Rychlik I."/>
        </authorList>
    </citation>
    <scope>NUCLEOTIDE SEQUENCE</scope>
    <source>
        <strain evidence="4">An149</strain>
    </source>
</reference>
<dbReference type="InterPro" id="IPR040591">
    <property type="entry name" value="RqcP2_RBD"/>
</dbReference>
<dbReference type="AlphaFoldDB" id="A0A1Y4QIF4"/>
<feature type="domain" description="RNA-binding S4" evidence="2">
    <location>
        <begin position="176"/>
        <end position="238"/>
    </location>
</feature>
<dbReference type="Pfam" id="PF17774">
    <property type="entry name" value="YlmH_RBD"/>
    <property type="match status" value="1"/>
</dbReference>
<dbReference type="InterPro" id="IPR012677">
    <property type="entry name" value="Nucleotide-bd_a/b_plait_sf"/>
</dbReference>